<dbReference type="EMBL" id="KV744939">
    <property type="protein sequence ID" value="OCK80947.1"/>
    <property type="molecule type" value="Genomic_DNA"/>
</dbReference>
<reference evidence="3 4" key="1">
    <citation type="journal article" date="2016" name="Nat. Commun.">
        <title>Ectomycorrhizal ecology is imprinted in the genome of the dominant symbiotic fungus Cenococcum geophilum.</title>
        <authorList>
            <consortium name="DOE Joint Genome Institute"/>
            <person name="Peter M."/>
            <person name="Kohler A."/>
            <person name="Ohm R.A."/>
            <person name="Kuo A."/>
            <person name="Krutzmann J."/>
            <person name="Morin E."/>
            <person name="Arend M."/>
            <person name="Barry K.W."/>
            <person name="Binder M."/>
            <person name="Choi C."/>
            <person name="Clum A."/>
            <person name="Copeland A."/>
            <person name="Grisel N."/>
            <person name="Haridas S."/>
            <person name="Kipfer T."/>
            <person name="LaButti K."/>
            <person name="Lindquist E."/>
            <person name="Lipzen A."/>
            <person name="Maire R."/>
            <person name="Meier B."/>
            <person name="Mihaltcheva S."/>
            <person name="Molinier V."/>
            <person name="Murat C."/>
            <person name="Poggeler S."/>
            <person name="Quandt C.A."/>
            <person name="Sperisen C."/>
            <person name="Tritt A."/>
            <person name="Tisserant E."/>
            <person name="Crous P.W."/>
            <person name="Henrissat B."/>
            <person name="Nehls U."/>
            <person name="Egli S."/>
            <person name="Spatafora J.W."/>
            <person name="Grigoriev I.V."/>
            <person name="Martin F.M."/>
        </authorList>
    </citation>
    <scope>NUCLEOTIDE SEQUENCE [LARGE SCALE GENOMIC DNA]</scope>
    <source>
        <strain evidence="3 4">CBS 459.81</strain>
    </source>
</reference>
<sequence length="340" mass="37848">MPSINWAEVRSSPLKSLKIVFTATFQTFVALFRRLIPFTSRPLGLRNAIARAWLGITFVHNAKILYSEPSSHHAQKIEEPGFTTFVIPTTKPAVLWGADAVVLFEHGGGMIMGHPLQYLDTYERWVKEASKIGKKIVILALQYPLSTAEKWPAQRSHMLAFYKWVLAQGVSPSRIVMSGDSAGADLILLTLLHIRDHEPTSPMPACLALHSPWLDLTATETTNSPHYCSDFLLEYDQGAPVMNEYLRPAGTRPDTPEISALLVKDVSGLPPQLVSYSKTEILGSDSVRWVQRSRQAGGDVTEHATSGEMHTFSMGWPITGSRMQAQSDEVLLNFIFKYVK</sequence>
<dbReference type="InterPro" id="IPR050300">
    <property type="entry name" value="GDXG_lipolytic_enzyme"/>
</dbReference>
<evidence type="ECO:0000256" key="1">
    <source>
        <dbReference type="ARBA" id="ARBA00022801"/>
    </source>
</evidence>
<dbReference type="GO" id="GO:0016787">
    <property type="term" value="F:hydrolase activity"/>
    <property type="evidence" value="ECO:0007669"/>
    <property type="project" value="UniProtKB-KW"/>
</dbReference>
<dbReference type="PANTHER" id="PTHR48081">
    <property type="entry name" value="AB HYDROLASE SUPERFAMILY PROTEIN C4A8.06C"/>
    <property type="match status" value="1"/>
</dbReference>
<dbReference type="InterPro" id="IPR029058">
    <property type="entry name" value="AB_hydrolase_fold"/>
</dbReference>
<dbReference type="Pfam" id="PF07859">
    <property type="entry name" value="Abhydrolase_3"/>
    <property type="match status" value="1"/>
</dbReference>
<dbReference type="Proteomes" id="UP000250266">
    <property type="component" value="Unassembled WGS sequence"/>
</dbReference>
<accession>A0A8E2EBJ2</accession>
<name>A0A8E2EBJ2_9PEZI</name>
<keyword evidence="1 3" id="KW-0378">Hydrolase</keyword>
<evidence type="ECO:0000259" key="2">
    <source>
        <dbReference type="Pfam" id="PF07859"/>
    </source>
</evidence>
<dbReference type="SUPFAM" id="SSF53474">
    <property type="entry name" value="alpha/beta-Hydrolases"/>
    <property type="match status" value="1"/>
</dbReference>
<dbReference type="PANTHER" id="PTHR48081:SF8">
    <property type="entry name" value="ALPHA_BETA HYDROLASE FOLD-3 DOMAIN-CONTAINING PROTEIN-RELATED"/>
    <property type="match status" value="1"/>
</dbReference>
<proteinExistence type="predicted"/>
<dbReference type="OrthoDB" id="2152029at2759"/>
<evidence type="ECO:0000313" key="3">
    <source>
        <dbReference type="EMBL" id="OCK80947.1"/>
    </source>
</evidence>
<dbReference type="AlphaFoldDB" id="A0A8E2EBJ2"/>
<feature type="domain" description="Alpha/beta hydrolase fold-3" evidence="2">
    <location>
        <begin position="102"/>
        <end position="313"/>
    </location>
</feature>
<evidence type="ECO:0000313" key="4">
    <source>
        <dbReference type="Proteomes" id="UP000250266"/>
    </source>
</evidence>
<dbReference type="Gene3D" id="3.40.50.1820">
    <property type="entry name" value="alpha/beta hydrolase"/>
    <property type="match status" value="1"/>
</dbReference>
<gene>
    <name evidence="3" type="ORF">K432DRAFT_425356</name>
</gene>
<dbReference type="InterPro" id="IPR013094">
    <property type="entry name" value="AB_hydrolase_3"/>
</dbReference>
<protein>
    <submittedName>
        <fullName evidence="3">Alpha/beta-hydrolase</fullName>
    </submittedName>
</protein>
<organism evidence="3 4">
    <name type="scientific">Lepidopterella palustris CBS 459.81</name>
    <dbReference type="NCBI Taxonomy" id="1314670"/>
    <lineage>
        <taxon>Eukaryota</taxon>
        <taxon>Fungi</taxon>
        <taxon>Dikarya</taxon>
        <taxon>Ascomycota</taxon>
        <taxon>Pezizomycotina</taxon>
        <taxon>Dothideomycetes</taxon>
        <taxon>Pleosporomycetidae</taxon>
        <taxon>Mytilinidiales</taxon>
        <taxon>Argynnaceae</taxon>
        <taxon>Lepidopterella</taxon>
    </lineage>
</organism>
<keyword evidence="4" id="KW-1185">Reference proteome</keyword>